<dbReference type="PANTHER" id="PTHR35446">
    <property type="entry name" value="SI:CH211-175M2.5"/>
    <property type="match status" value="1"/>
</dbReference>
<dbReference type="NCBIfam" id="TIGR00778">
    <property type="entry name" value="ahpD_dom"/>
    <property type="match status" value="1"/>
</dbReference>
<dbReference type="KEGG" id="senf:GJR95_38560"/>
<organism evidence="2 3">
    <name type="scientific">Spirosoma endbachense</name>
    <dbReference type="NCBI Taxonomy" id="2666025"/>
    <lineage>
        <taxon>Bacteria</taxon>
        <taxon>Pseudomonadati</taxon>
        <taxon>Bacteroidota</taxon>
        <taxon>Cytophagia</taxon>
        <taxon>Cytophagales</taxon>
        <taxon>Cytophagaceae</taxon>
        <taxon>Spirosoma</taxon>
    </lineage>
</organism>
<dbReference type="InterPro" id="IPR003779">
    <property type="entry name" value="CMD-like"/>
</dbReference>
<evidence type="ECO:0000313" key="3">
    <source>
        <dbReference type="Proteomes" id="UP000464577"/>
    </source>
</evidence>
<dbReference type="InterPro" id="IPR029032">
    <property type="entry name" value="AhpD-like"/>
</dbReference>
<protein>
    <submittedName>
        <fullName evidence="2">Carboxymuconolactone decarboxylase family protein</fullName>
    </submittedName>
</protein>
<dbReference type="RefSeq" id="WP_162390958.1">
    <property type="nucleotide sequence ID" value="NZ_CP045997.1"/>
</dbReference>
<dbReference type="Pfam" id="PF02627">
    <property type="entry name" value="CMD"/>
    <property type="match status" value="1"/>
</dbReference>
<evidence type="ECO:0000313" key="2">
    <source>
        <dbReference type="EMBL" id="QHW00567.1"/>
    </source>
</evidence>
<dbReference type="Proteomes" id="UP000464577">
    <property type="component" value="Chromosome"/>
</dbReference>
<dbReference type="GO" id="GO:0051920">
    <property type="term" value="F:peroxiredoxin activity"/>
    <property type="evidence" value="ECO:0007669"/>
    <property type="project" value="InterPro"/>
</dbReference>
<accession>A0A6P1W9Z8</accession>
<name>A0A6P1W9Z8_9BACT</name>
<keyword evidence="3" id="KW-1185">Reference proteome</keyword>
<proteinExistence type="predicted"/>
<sequence length="183" mass="19673">MSSSQFTVPTRDQVSPASQQAFDGLLKAVGFVPNLYAAIAYSENGLPRYLAFQGAKSSLSNKEKEAVNLVVSEVNGCQYCLSAHTVLGKMNGLAEADTLDLRAGHSTNPKLNALVSLAKVITENKGRVFQEQLDAFFAAGYTQGNLVDVILQVSDKIAMNYLHNLTQIPIDFPLAPALQTQPA</sequence>
<dbReference type="Gene3D" id="1.20.1290.10">
    <property type="entry name" value="AhpD-like"/>
    <property type="match status" value="1"/>
</dbReference>
<dbReference type="AlphaFoldDB" id="A0A6P1W9Z8"/>
<feature type="domain" description="Carboxymuconolactone decarboxylase-like" evidence="1">
    <location>
        <begin position="55"/>
        <end position="100"/>
    </location>
</feature>
<evidence type="ECO:0000259" key="1">
    <source>
        <dbReference type="Pfam" id="PF02627"/>
    </source>
</evidence>
<dbReference type="PANTHER" id="PTHR35446:SF3">
    <property type="entry name" value="CMD DOMAIN-CONTAINING PROTEIN"/>
    <property type="match status" value="1"/>
</dbReference>
<dbReference type="EMBL" id="CP045997">
    <property type="protein sequence ID" value="QHW00567.1"/>
    <property type="molecule type" value="Genomic_DNA"/>
</dbReference>
<dbReference type="SUPFAM" id="SSF69118">
    <property type="entry name" value="AhpD-like"/>
    <property type="match status" value="1"/>
</dbReference>
<reference evidence="2 3" key="1">
    <citation type="submission" date="2019-11" db="EMBL/GenBank/DDBJ databases">
        <title>Spirosoma endbachense sp. nov., isolated from a natural salt meadow.</title>
        <authorList>
            <person name="Rojas J."/>
            <person name="Ambika Manirajan B."/>
            <person name="Ratering S."/>
            <person name="Suarez C."/>
            <person name="Geissler-Plaum R."/>
            <person name="Schnell S."/>
        </authorList>
    </citation>
    <scope>NUCLEOTIDE SEQUENCE [LARGE SCALE GENOMIC DNA]</scope>
    <source>
        <strain evidence="2 3">I-24</strain>
    </source>
</reference>
<gene>
    <name evidence="2" type="ORF">GJR95_38560</name>
</gene>
<dbReference type="InterPro" id="IPR004675">
    <property type="entry name" value="AhpD_core"/>
</dbReference>